<evidence type="ECO:0000313" key="1">
    <source>
        <dbReference type="EMBL" id="OLP04892.1"/>
    </source>
</evidence>
<accession>A0A1Q8YA82</accession>
<dbReference type="STRING" id="81479.RA876_11710"/>
<dbReference type="AlphaFoldDB" id="A0A1Q8YA82"/>
<keyword evidence="2" id="KW-1185">Reference proteome</keyword>
<protein>
    <submittedName>
        <fullName evidence="1">Uncharacterized protein</fullName>
    </submittedName>
</protein>
<reference evidence="1 2" key="1">
    <citation type="submission" date="2017-01" db="EMBL/GenBank/DDBJ databases">
        <title>Genome sequence of Rhodoferax antarcticus ANT.BR, a psychrophilic purple nonsulfur bacterium from an Antarctic microbial mat.</title>
        <authorList>
            <person name="Baker J."/>
            <person name="Riester C."/>
            <person name="Skinner B."/>
            <person name="Newell A."/>
            <person name="Swingley W."/>
            <person name="Madigan M."/>
            <person name="Jung D."/>
            <person name="Asao M."/>
            <person name="Chen M."/>
            <person name="Loughlin P."/>
            <person name="Pan H."/>
            <person name="Lin S."/>
            <person name="Li N."/>
            <person name="Shaw J."/>
            <person name="Prado M."/>
            <person name="Sherman C."/>
            <person name="Li X."/>
            <person name="Tang J."/>
            <person name="Blankenship R."/>
            <person name="Zhao T."/>
            <person name="Touchman J."/>
            <person name="Sattley M."/>
        </authorList>
    </citation>
    <scope>NUCLEOTIDE SEQUENCE [LARGE SCALE GENOMIC DNA]</scope>
    <source>
        <strain evidence="1 2">ANT.BR</strain>
    </source>
</reference>
<name>A0A1Q8YA82_9BURK</name>
<comment type="caution">
    <text evidence="1">The sequence shown here is derived from an EMBL/GenBank/DDBJ whole genome shotgun (WGS) entry which is preliminary data.</text>
</comment>
<proteinExistence type="predicted"/>
<gene>
    <name evidence="1" type="ORF">BLL52_3708</name>
</gene>
<sequence length="127" mass="14539">MQGDCDLEAALMMVLHIGAPASPYLIARLEQAFMSYRDGLFDDLATPFGCAINQREKQREKHETHRSNVKFHVQSFSEQGYPLLNPNNYPETESAFTKTADLLKTVTATTAFDIHYDRDTRKRKARK</sequence>
<dbReference type="Proteomes" id="UP000185911">
    <property type="component" value="Unassembled WGS sequence"/>
</dbReference>
<dbReference type="EMBL" id="MSYM01000018">
    <property type="protein sequence ID" value="OLP04892.1"/>
    <property type="molecule type" value="Genomic_DNA"/>
</dbReference>
<evidence type="ECO:0000313" key="2">
    <source>
        <dbReference type="Proteomes" id="UP000185911"/>
    </source>
</evidence>
<organism evidence="1 2">
    <name type="scientific">Rhodoferax antarcticus ANT.BR</name>
    <dbReference type="NCBI Taxonomy" id="1111071"/>
    <lineage>
        <taxon>Bacteria</taxon>
        <taxon>Pseudomonadati</taxon>
        <taxon>Pseudomonadota</taxon>
        <taxon>Betaproteobacteria</taxon>
        <taxon>Burkholderiales</taxon>
        <taxon>Comamonadaceae</taxon>
        <taxon>Rhodoferax</taxon>
    </lineage>
</organism>